<gene>
    <name evidence="1" type="ORF">SAMN04490239_1664</name>
</gene>
<name>A0A1H4M7Y9_9NOCA</name>
<reference evidence="2" key="1">
    <citation type="submission" date="2016-10" db="EMBL/GenBank/DDBJ databases">
        <authorList>
            <person name="Varghese N."/>
            <person name="Submissions S."/>
        </authorList>
    </citation>
    <scope>NUCLEOTIDE SEQUENCE [LARGE SCALE GENOMIC DNA]</scope>
    <source>
        <strain evidence="2">DSM 44498</strain>
    </source>
</reference>
<dbReference type="EMBL" id="FNSV01000005">
    <property type="protein sequence ID" value="SEB78858.1"/>
    <property type="molecule type" value="Genomic_DNA"/>
</dbReference>
<sequence>MVLYHLMWKQLLIADLSAVLSHRRVLPAAC</sequence>
<evidence type="ECO:0000313" key="2">
    <source>
        <dbReference type="Proteomes" id="UP000183561"/>
    </source>
</evidence>
<keyword evidence="2" id="KW-1185">Reference proteome</keyword>
<dbReference type="AlphaFoldDB" id="A0A1H4M7Y9"/>
<proteinExistence type="predicted"/>
<accession>A0A1H4M7Y9</accession>
<protein>
    <submittedName>
        <fullName evidence="1">Uncharacterized protein</fullName>
    </submittedName>
</protein>
<dbReference type="Proteomes" id="UP000183561">
    <property type="component" value="Unassembled WGS sequence"/>
</dbReference>
<organism evidence="1 2">
    <name type="scientific">Rhodococcus koreensis</name>
    <dbReference type="NCBI Taxonomy" id="99653"/>
    <lineage>
        <taxon>Bacteria</taxon>
        <taxon>Bacillati</taxon>
        <taxon>Actinomycetota</taxon>
        <taxon>Actinomycetes</taxon>
        <taxon>Mycobacteriales</taxon>
        <taxon>Nocardiaceae</taxon>
        <taxon>Rhodococcus</taxon>
    </lineage>
</organism>
<evidence type="ECO:0000313" key="1">
    <source>
        <dbReference type="EMBL" id="SEB78858.1"/>
    </source>
</evidence>